<dbReference type="GO" id="GO:0005886">
    <property type="term" value="C:plasma membrane"/>
    <property type="evidence" value="ECO:0007669"/>
    <property type="project" value="TreeGrafter"/>
</dbReference>
<feature type="transmembrane region" description="Helical" evidence="4">
    <location>
        <begin position="7"/>
        <end position="26"/>
    </location>
</feature>
<feature type="domain" description="Penicillin-binding protein transpeptidase" evidence="5">
    <location>
        <begin position="205"/>
        <end position="514"/>
    </location>
</feature>
<name>A0A1F4R481_UNCSA</name>
<dbReference type="AlphaFoldDB" id="A0A1F4R481"/>
<dbReference type="InterPro" id="IPR050515">
    <property type="entry name" value="Beta-lactam/transpept"/>
</dbReference>
<keyword evidence="4" id="KW-1133">Transmembrane helix</keyword>
<dbReference type="EMBL" id="METP01000065">
    <property type="protein sequence ID" value="OGC03008.1"/>
    <property type="molecule type" value="Genomic_DNA"/>
</dbReference>
<dbReference type="GO" id="GO:0071555">
    <property type="term" value="P:cell wall organization"/>
    <property type="evidence" value="ECO:0007669"/>
    <property type="project" value="TreeGrafter"/>
</dbReference>
<dbReference type="InterPro" id="IPR036138">
    <property type="entry name" value="PBP_dimer_sf"/>
</dbReference>
<dbReference type="SUPFAM" id="SSF56519">
    <property type="entry name" value="Penicillin binding protein dimerisation domain"/>
    <property type="match status" value="1"/>
</dbReference>
<evidence type="ECO:0000256" key="4">
    <source>
        <dbReference type="SAM" id="Phobius"/>
    </source>
</evidence>
<dbReference type="Pfam" id="PF03717">
    <property type="entry name" value="PBP_dimer"/>
    <property type="match status" value="1"/>
</dbReference>
<dbReference type="Proteomes" id="UP000176938">
    <property type="component" value="Unassembled WGS sequence"/>
</dbReference>
<protein>
    <recommendedName>
        <fullName evidence="9">Penicillin-binding protein transpeptidase domain-containing protein</fullName>
    </recommendedName>
</protein>
<sequence length="528" mass="59026">MANKNRLLILLSFFVFLFIVIILRLVDVQIIRHSFYEEKSKGQRTRLINLAAQRGDIVDRNGNILATSLDTYSVYLYKKGWLGRKLSLAEAKKLQAENSKEISILPEKKRVYPKQKLLAQAIGFVGLDNQGLSGIELAFDEYLRGREGKVITEGDPKGRELYGALRELKSGEDGMSLTLTIDENIQYVAEREIAEQVKKSSALSGMCVVMDARTGEILALASKPDFNPNAYQKYDKKLWHPRFLDPYEPGSTFKLITVASALEKRVVTVDIKLKALDSITVGGKVIQNSHNVKWPGGTITLSRMLEESINTGAVQVALKLGKEKFYQSIKDFGFGHKSKFGLWGESGGIVNHWKYWNQPDIAMISFGQTIAVTPMQLLTAVASFANGGYLLTPLLVKRIESKDGKFVKVFSNDYDKRVIGAQTADWMKKLMLNVVVHGSGRRARMEAFKVCGKTGTAQKTVPGGRGYLKDHYIASFIGFAPYDNPRLVALVIVDDPRGGYWGETVCGPVFKRVVEYSLRYLNVEPDML</sequence>
<dbReference type="Gene3D" id="3.40.710.10">
    <property type="entry name" value="DD-peptidase/beta-lactamase superfamily"/>
    <property type="match status" value="1"/>
</dbReference>
<keyword evidence="4" id="KW-0812">Transmembrane</keyword>
<accession>A0A1F4R481</accession>
<evidence type="ECO:0000256" key="3">
    <source>
        <dbReference type="ARBA" id="ARBA00023136"/>
    </source>
</evidence>
<dbReference type="InterPro" id="IPR012338">
    <property type="entry name" value="Beta-lactam/transpept-like"/>
</dbReference>
<keyword evidence="3 4" id="KW-0472">Membrane</keyword>
<dbReference type="GO" id="GO:0008658">
    <property type="term" value="F:penicillin binding"/>
    <property type="evidence" value="ECO:0007669"/>
    <property type="project" value="InterPro"/>
</dbReference>
<reference evidence="7 8" key="1">
    <citation type="journal article" date="2016" name="Nat. Commun.">
        <title>Thousands of microbial genomes shed light on interconnected biogeochemical processes in an aquifer system.</title>
        <authorList>
            <person name="Anantharaman K."/>
            <person name="Brown C.T."/>
            <person name="Hug L.A."/>
            <person name="Sharon I."/>
            <person name="Castelle C.J."/>
            <person name="Probst A.J."/>
            <person name="Thomas B.C."/>
            <person name="Singh A."/>
            <person name="Wilkins M.J."/>
            <person name="Karaoz U."/>
            <person name="Brodie E.L."/>
            <person name="Williams K.H."/>
            <person name="Hubbard S.S."/>
            <person name="Banfield J.F."/>
        </authorList>
    </citation>
    <scope>NUCLEOTIDE SEQUENCE [LARGE SCALE GENOMIC DNA]</scope>
</reference>
<evidence type="ECO:0000313" key="7">
    <source>
        <dbReference type="EMBL" id="OGC03008.1"/>
    </source>
</evidence>
<evidence type="ECO:0000256" key="1">
    <source>
        <dbReference type="ARBA" id="ARBA00004370"/>
    </source>
</evidence>
<feature type="domain" description="Penicillin-binding protein dimerisation" evidence="6">
    <location>
        <begin position="83"/>
        <end position="161"/>
    </location>
</feature>
<evidence type="ECO:0000259" key="6">
    <source>
        <dbReference type="Pfam" id="PF03717"/>
    </source>
</evidence>
<dbReference type="PANTHER" id="PTHR30627">
    <property type="entry name" value="PEPTIDOGLYCAN D,D-TRANSPEPTIDASE"/>
    <property type="match status" value="1"/>
</dbReference>
<comment type="subcellular location">
    <subcellularLocation>
        <location evidence="1">Membrane</location>
    </subcellularLocation>
</comment>
<dbReference type="InterPro" id="IPR005311">
    <property type="entry name" value="PBP_dimer"/>
</dbReference>
<evidence type="ECO:0000259" key="5">
    <source>
        <dbReference type="Pfam" id="PF00905"/>
    </source>
</evidence>
<dbReference type="InterPro" id="IPR001460">
    <property type="entry name" value="PCN-bd_Tpept"/>
</dbReference>
<dbReference type="SUPFAM" id="SSF56601">
    <property type="entry name" value="beta-lactamase/transpeptidase-like"/>
    <property type="match status" value="1"/>
</dbReference>
<comment type="caution">
    <text evidence="7">The sequence shown here is derived from an EMBL/GenBank/DDBJ whole genome shotgun (WGS) entry which is preliminary data.</text>
</comment>
<evidence type="ECO:0000313" key="8">
    <source>
        <dbReference type="Proteomes" id="UP000176938"/>
    </source>
</evidence>
<proteinExistence type="inferred from homology"/>
<organism evidence="7 8">
    <name type="scientific">candidate division WOR-1 bacterium RIFCSPLOWO2_02_FULL_46_20</name>
    <dbReference type="NCBI Taxonomy" id="1802567"/>
    <lineage>
        <taxon>Bacteria</taxon>
        <taxon>Bacillati</taxon>
        <taxon>Saganbacteria</taxon>
    </lineage>
</organism>
<evidence type="ECO:0000256" key="2">
    <source>
        <dbReference type="ARBA" id="ARBA00007171"/>
    </source>
</evidence>
<comment type="similarity">
    <text evidence="2">Belongs to the transpeptidase family.</text>
</comment>
<dbReference type="Pfam" id="PF00905">
    <property type="entry name" value="Transpeptidase"/>
    <property type="match status" value="1"/>
</dbReference>
<dbReference type="Gene3D" id="3.30.450.330">
    <property type="match status" value="1"/>
</dbReference>
<dbReference type="PANTHER" id="PTHR30627:SF1">
    <property type="entry name" value="PEPTIDOGLYCAN D,D-TRANSPEPTIDASE FTSI"/>
    <property type="match status" value="1"/>
</dbReference>
<dbReference type="Gene3D" id="3.90.1310.10">
    <property type="entry name" value="Penicillin-binding protein 2a (Domain 2)"/>
    <property type="match status" value="2"/>
</dbReference>
<evidence type="ECO:0008006" key="9">
    <source>
        <dbReference type="Google" id="ProtNLM"/>
    </source>
</evidence>
<gene>
    <name evidence="7" type="ORF">A3H38_04655</name>
</gene>